<evidence type="ECO:0000313" key="2">
    <source>
        <dbReference type="Proteomes" id="UP001437256"/>
    </source>
</evidence>
<sequence>MRGTDNLRDYLQEAILPEMVLNANAPPMPPPGHKSHANHLQVRPEQWRRLEGMHVLDPDEVNQMVLEWADLDIPRDPLEEDDEDPSSGICLSVPCPKASRFEIPCQREARPDTIGRLYKWLDTFPLATVQRTIHLLNPELRRWRFYTPEDRFQPEDTNLFQHFLWGLPADDFDNLSLTEHTLAETARQKQLVVAYQPPWILSPTDLKEFTTRRSFPTFRAPGHAFPTELESSERVWARLWDLCLTRNTRWFVLTSYNQWVFGAFAERRSIGFTTPVYEWNSSAPTIVELLAFWTSCAMDLTEYNPIPKVPEPIHLPPLPQYIYHADVGDAAVSESFWTGRDSDAASSAQVRELSPNPSQEGLEDDIVAPAYRPGGVDGCPEFTQDWVARVYSQDFFEDPEAPQRYHLQWEKNRLAFEEHPGGLGEWLVAKS</sequence>
<comment type="caution">
    <text evidence="1">The sequence shown here is derived from an EMBL/GenBank/DDBJ whole genome shotgun (WGS) entry which is preliminary data.</text>
</comment>
<proteinExistence type="predicted"/>
<keyword evidence="2" id="KW-1185">Reference proteome</keyword>
<name>A0ABR2ZKN8_9AGAR</name>
<gene>
    <name evidence="1" type="ORF">AAF712_011227</name>
</gene>
<organism evidence="1 2">
    <name type="scientific">Marasmius tenuissimus</name>
    <dbReference type="NCBI Taxonomy" id="585030"/>
    <lineage>
        <taxon>Eukaryota</taxon>
        <taxon>Fungi</taxon>
        <taxon>Dikarya</taxon>
        <taxon>Basidiomycota</taxon>
        <taxon>Agaricomycotina</taxon>
        <taxon>Agaricomycetes</taxon>
        <taxon>Agaricomycetidae</taxon>
        <taxon>Agaricales</taxon>
        <taxon>Marasmiineae</taxon>
        <taxon>Marasmiaceae</taxon>
        <taxon>Marasmius</taxon>
    </lineage>
</organism>
<protein>
    <submittedName>
        <fullName evidence="1">Uncharacterized protein</fullName>
    </submittedName>
</protein>
<reference evidence="1 2" key="1">
    <citation type="submission" date="2024-05" db="EMBL/GenBank/DDBJ databases">
        <title>A draft genome resource for the thread blight pathogen Marasmius tenuissimus strain MS-2.</title>
        <authorList>
            <person name="Yulfo-Soto G.E."/>
            <person name="Baruah I.K."/>
            <person name="Amoako-Attah I."/>
            <person name="Bukari Y."/>
            <person name="Meinhardt L.W."/>
            <person name="Bailey B.A."/>
            <person name="Cohen S.P."/>
        </authorList>
    </citation>
    <scope>NUCLEOTIDE SEQUENCE [LARGE SCALE GENOMIC DNA]</scope>
    <source>
        <strain evidence="1 2">MS-2</strain>
    </source>
</reference>
<accession>A0ABR2ZKN8</accession>
<dbReference type="EMBL" id="JBBXMP010000119">
    <property type="protein sequence ID" value="KAL0061943.1"/>
    <property type="molecule type" value="Genomic_DNA"/>
</dbReference>
<evidence type="ECO:0000313" key="1">
    <source>
        <dbReference type="EMBL" id="KAL0061943.1"/>
    </source>
</evidence>
<dbReference type="Proteomes" id="UP001437256">
    <property type="component" value="Unassembled WGS sequence"/>
</dbReference>